<dbReference type="AlphaFoldDB" id="A0AAN7UZ66"/>
<dbReference type="Proteomes" id="UP001305414">
    <property type="component" value="Unassembled WGS sequence"/>
</dbReference>
<evidence type="ECO:0000313" key="2">
    <source>
        <dbReference type="EMBL" id="KAK5636468.1"/>
    </source>
</evidence>
<protein>
    <submittedName>
        <fullName evidence="2">Uncharacterized protein</fullName>
    </submittedName>
</protein>
<dbReference type="EMBL" id="JAWHQM010000071">
    <property type="protein sequence ID" value="KAK5636468.1"/>
    <property type="molecule type" value="Genomic_DNA"/>
</dbReference>
<reference evidence="2 3" key="1">
    <citation type="submission" date="2023-10" db="EMBL/GenBank/DDBJ databases">
        <title>Draft genome sequence of Xylaria bambusicola isolate GMP-LS, the root and basal stem rot pathogen of sugarcane in Indonesia.</title>
        <authorList>
            <person name="Selvaraj P."/>
            <person name="Muralishankar V."/>
            <person name="Muruganantham S."/>
            <person name="Sp S."/>
            <person name="Haryani S."/>
            <person name="Lau K.J.X."/>
            <person name="Naqvi N.I."/>
        </authorList>
    </citation>
    <scope>NUCLEOTIDE SEQUENCE [LARGE SCALE GENOMIC DNA]</scope>
    <source>
        <strain evidence="2">GMP-LS</strain>
    </source>
</reference>
<evidence type="ECO:0000256" key="1">
    <source>
        <dbReference type="SAM" id="Phobius"/>
    </source>
</evidence>
<name>A0AAN7UZ66_9PEZI</name>
<keyword evidence="1" id="KW-1133">Transmembrane helix</keyword>
<feature type="transmembrane region" description="Helical" evidence="1">
    <location>
        <begin position="58"/>
        <end position="80"/>
    </location>
</feature>
<gene>
    <name evidence="2" type="ORF">RRF57_012180</name>
</gene>
<keyword evidence="1" id="KW-0812">Transmembrane</keyword>
<sequence>MYATGETIHEAFWQTFLRPDLGIVADDSKRRHFEAALRMREWMFMSMDWFVRLVDRRLHWAVIWSLFSVYLYTMAFALVVNLACGRLRWAPEYTTPVDPDQSDKVMVRTAGGLLAFVPATAKVDDRVVLVRGVTRPCVLRSCGNDWRFVGTAYVHGIMYGGAFDTKKCVPISLI</sequence>
<organism evidence="2 3">
    <name type="scientific">Xylaria bambusicola</name>
    <dbReference type="NCBI Taxonomy" id="326684"/>
    <lineage>
        <taxon>Eukaryota</taxon>
        <taxon>Fungi</taxon>
        <taxon>Dikarya</taxon>
        <taxon>Ascomycota</taxon>
        <taxon>Pezizomycotina</taxon>
        <taxon>Sordariomycetes</taxon>
        <taxon>Xylariomycetidae</taxon>
        <taxon>Xylariales</taxon>
        <taxon>Xylariaceae</taxon>
        <taxon>Xylaria</taxon>
    </lineage>
</organism>
<proteinExistence type="predicted"/>
<accession>A0AAN7UZ66</accession>
<keyword evidence="3" id="KW-1185">Reference proteome</keyword>
<keyword evidence="1" id="KW-0472">Membrane</keyword>
<evidence type="ECO:0000313" key="3">
    <source>
        <dbReference type="Proteomes" id="UP001305414"/>
    </source>
</evidence>
<comment type="caution">
    <text evidence="2">The sequence shown here is derived from an EMBL/GenBank/DDBJ whole genome shotgun (WGS) entry which is preliminary data.</text>
</comment>